<protein>
    <submittedName>
        <fullName evidence="2">Uncharacterized protein</fullName>
    </submittedName>
</protein>
<keyword evidence="3" id="KW-1185">Reference proteome</keyword>
<reference evidence="2" key="1">
    <citation type="journal article" date="2023" name="Mol. Phylogenet. Evol.">
        <title>Genome-scale phylogeny and comparative genomics of the fungal order Sordariales.</title>
        <authorList>
            <person name="Hensen N."/>
            <person name="Bonometti L."/>
            <person name="Westerberg I."/>
            <person name="Brannstrom I.O."/>
            <person name="Guillou S."/>
            <person name="Cros-Aarteil S."/>
            <person name="Calhoun S."/>
            <person name="Haridas S."/>
            <person name="Kuo A."/>
            <person name="Mondo S."/>
            <person name="Pangilinan J."/>
            <person name="Riley R."/>
            <person name="LaButti K."/>
            <person name="Andreopoulos B."/>
            <person name="Lipzen A."/>
            <person name="Chen C."/>
            <person name="Yan M."/>
            <person name="Daum C."/>
            <person name="Ng V."/>
            <person name="Clum A."/>
            <person name="Steindorff A."/>
            <person name="Ohm R.A."/>
            <person name="Martin F."/>
            <person name="Silar P."/>
            <person name="Natvig D.O."/>
            <person name="Lalanne C."/>
            <person name="Gautier V."/>
            <person name="Ament-Velasquez S.L."/>
            <person name="Kruys A."/>
            <person name="Hutchinson M.I."/>
            <person name="Powell A.J."/>
            <person name="Barry K."/>
            <person name="Miller A.N."/>
            <person name="Grigoriev I.V."/>
            <person name="Debuchy R."/>
            <person name="Gladieux P."/>
            <person name="Hiltunen Thoren M."/>
            <person name="Johannesson H."/>
        </authorList>
    </citation>
    <scope>NUCLEOTIDE SEQUENCE</scope>
    <source>
        <strain evidence="2">CBS 333.67</strain>
    </source>
</reference>
<organism evidence="2 3">
    <name type="scientific">Chaetomium strumarium</name>
    <dbReference type="NCBI Taxonomy" id="1170767"/>
    <lineage>
        <taxon>Eukaryota</taxon>
        <taxon>Fungi</taxon>
        <taxon>Dikarya</taxon>
        <taxon>Ascomycota</taxon>
        <taxon>Pezizomycotina</taxon>
        <taxon>Sordariomycetes</taxon>
        <taxon>Sordariomycetidae</taxon>
        <taxon>Sordariales</taxon>
        <taxon>Chaetomiaceae</taxon>
        <taxon>Chaetomium</taxon>
    </lineage>
</organism>
<gene>
    <name evidence="2" type="ORF">B0T15DRAFT_543735</name>
</gene>
<feature type="region of interest" description="Disordered" evidence="1">
    <location>
        <begin position="1"/>
        <end position="103"/>
    </location>
</feature>
<name>A0AAJ0LYU6_9PEZI</name>
<proteinExistence type="predicted"/>
<sequence>MSKAAPYQQDDKLGAELDKNAPEGQVYDPSYKTGKNEPVPVIDDEAQVEDPMKPGKADSDKQLEQDEREAIDKGNIMKDRMRHATKPKGTYAEPSDEQMGLME</sequence>
<evidence type="ECO:0000256" key="1">
    <source>
        <dbReference type="SAM" id="MobiDB-lite"/>
    </source>
</evidence>
<dbReference type="RefSeq" id="XP_062718499.1">
    <property type="nucleotide sequence ID" value="XM_062870015.1"/>
</dbReference>
<comment type="caution">
    <text evidence="2">The sequence shown here is derived from an EMBL/GenBank/DDBJ whole genome shotgun (WGS) entry which is preliminary data.</text>
</comment>
<feature type="compositionally biased region" description="Basic and acidic residues" evidence="1">
    <location>
        <begin position="50"/>
        <end position="79"/>
    </location>
</feature>
<evidence type="ECO:0000313" key="2">
    <source>
        <dbReference type="EMBL" id="KAK3302719.1"/>
    </source>
</evidence>
<reference evidence="2" key="2">
    <citation type="submission" date="2023-06" db="EMBL/GenBank/DDBJ databases">
        <authorList>
            <consortium name="Lawrence Berkeley National Laboratory"/>
            <person name="Mondo S.J."/>
            <person name="Hensen N."/>
            <person name="Bonometti L."/>
            <person name="Westerberg I."/>
            <person name="Brannstrom I.O."/>
            <person name="Guillou S."/>
            <person name="Cros-Aarteil S."/>
            <person name="Calhoun S."/>
            <person name="Haridas S."/>
            <person name="Kuo A."/>
            <person name="Pangilinan J."/>
            <person name="Riley R."/>
            <person name="Labutti K."/>
            <person name="Andreopoulos B."/>
            <person name="Lipzen A."/>
            <person name="Chen C."/>
            <person name="Yanf M."/>
            <person name="Daum C."/>
            <person name="Ng V."/>
            <person name="Clum A."/>
            <person name="Steindorff A."/>
            <person name="Ohm R."/>
            <person name="Martin F."/>
            <person name="Silar P."/>
            <person name="Natvig D."/>
            <person name="Lalanne C."/>
            <person name="Gautier V."/>
            <person name="Ament-Velasquez S.L."/>
            <person name="Kruys A."/>
            <person name="Hutchinson M.I."/>
            <person name="Powell A.J."/>
            <person name="Barry K."/>
            <person name="Miller A.N."/>
            <person name="Grigoriev I.V."/>
            <person name="Debuchy R."/>
            <person name="Gladieux P."/>
            <person name="Thoren M.H."/>
            <person name="Johannesson H."/>
        </authorList>
    </citation>
    <scope>NUCLEOTIDE SEQUENCE</scope>
    <source>
        <strain evidence="2">CBS 333.67</strain>
    </source>
</reference>
<evidence type="ECO:0000313" key="3">
    <source>
        <dbReference type="Proteomes" id="UP001273166"/>
    </source>
</evidence>
<feature type="compositionally biased region" description="Basic and acidic residues" evidence="1">
    <location>
        <begin position="9"/>
        <end position="21"/>
    </location>
</feature>
<dbReference type="GeneID" id="87888844"/>
<dbReference type="EMBL" id="JAUDZG010000007">
    <property type="protein sequence ID" value="KAK3302719.1"/>
    <property type="molecule type" value="Genomic_DNA"/>
</dbReference>
<accession>A0AAJ0LYU6</accession>
<dbReference type="AlphaFoldDB" id="A0AAJ0LYU6"/>
<dbReference type="Proteomes" id="UP001273166">
    <property type="component" value="Unassembled WGS sequence"/>
</dbReference>